<sequence>MQFTDKLTLDGGIRRTADGYGVVSARVARGGNVQLYLGSEVGMKDKATVRVYRPEAEVFKKDAIASYAGVPVTINHPKSGVTADTWKDLSVGEVGDDVLRDGEFVRVPMMLRDAKAIKAVEDGKRELSMGYSAEITFAGGVTPSGEEFDAIMSDFKMNHVAIVDQARGGAELRIGDGADKWGAAPISTTDKETVPMTEALRTVVVDGLSVQTTDQGAQAIAKLQKDLESSAAKLVDASSAHSVAIAAKDQEIGTLRAENQKLKDAAPKPEDLRAMMKDRLLIEKAAAILVPTLQMDSLSDSDVRRAVVKAKLGDEMVKDASDDMITGMFKAITKDAKASDPFARVLADGLQPVGDAATKAEDAWGKSITDLNAWRKEA</sequence>
<proteinExistence type="predicted"/>
<dbReference type="EMBL" id="SBIP01000002">
    <property type="protein sequence ID" value="RWX78271.1"/>
    <property type="molecule type" value="Genomic_DNA"/>
</dbReference>
<reference evidence="1 2" key="1">
    <citation type="submission" date="2019-01" db="EMBL/GenBank/DDBJ databases">
        <title>The draft genome of Rhizobium sp. 24NR.</title>
        <authorList>
            <person name="Liu L."/>
            <person name="Liang L."/>
            <person name="Shi S."/>
            <person name="Xu L."/>
            <person name="Wang X."/>
            <person name="Li L."/>
            <person name="Zhang X."/>
        </authorList>
    </citation>
    <scope>NUCLEOTIDE SEQUENCE [LARGE SCALE GENOMIC DNA]</scope>
    <source>
        <strain evidence="1 2">24NR</strain>
    </source>
</reference>
<dbReference type="InterPro" id="IPR016913">
    <property type="entry name" value="UCP029215"/>
</dbReference>
<organism evidence="1 2">
    <name type="scientific">Neorhizobium lilium</name>
    <dbReference type="NCBI Taxonomy" id="2503024"/>
    <lineage>
        <taxon>Bacteria</taxon>
        <taxon>Pseudomonadati</taxon>
        <taxon>Pseudomonadota</taxon>
        <taxon>Alphaproteobacteria</taxon>
        <taxon>Hyphomicrobiales</taxon>
        <taxon>Rhizobiaceae</taxon>
        <taxon>Rhizobium/Agrobacterium group</taxon>
        <taxon>Neorhizobium</taxon>
    </lineage>
</organism>
<dbReference type="Proteomes" id="UP000287687">
    <property type="component" value="Unassembled WGS sequence"/>
</dbReference>
<dbReference type="RefSeq" id="WP_128442249.1">
    <property type="nucleotide sequence ID" value="NZ_SBIP01000002.1"/>
</dbReference>
<keyword evidence="2" id="KW-1185">Reference proteome</keyword>
<evidence type="ECO:0000313" key="1">
    <source>
        <dbReference type="EMBL" id="RWX78271.1"/>
    </source>
</evidence>
<dbReference type="PIRSF" id="PIRSF029215">
    <property type="entry name" value="UCP029215"/>
    <property type="match status" value="1"/>
</dbReference>
<dbReference type="OrthoDB" id="7549700at2"/>
<comment type="caution">
    <text evidence="1">The sequence shown here is derived from an EMBL/GenBank/DDBJ whole genome shotgun (WGS) entry which is preliminary data.</text>
</comment>
<name>A0A3S3SEG0_9HYPH</name>
<evidence type="ECO:0000313" key="2">
    <source>
        <dbReference type="Proteomes" id="UP000287687"/>
    </source>
</evidence>
<dbReference type="AlphaFoldDB" id="A0A3S3SEG0"/>
<gene>
    <name evidence="1" type="ORF">EPK99_06460</name>
</gene>
<accession>A0A3S3SEG0</accession>
<dbReference type="Pfam" id="PF09979">
    <property type="entry name" value="DUF2213"/>
    <property type="match status" value="1"/>
</dbReference>
<protein>
    <submittedName>
        <fullName evidence="1">DUF2213 domain-containing protein</fullName>
    </submittedName>
</protein>